<evidence type="ECO:0000313" key="2">
    <source>
        <dbReference type="WBParaSite" id="L893_g58.t1"/>
    </source>
</evidence>
<dbReference type="Proteomes" id="UP000095287">
    <property type="component" value="Unplaced"/>
</dbReference>
<keyword evidence="1" id="KW-1185">Reference proteome</keyword>
<protein>
    <submittedName>
        <fullName evidence="2">Uncharacterized protein</fullName>
    </submittedName>
</protein>
<proteinExistence type="predicted"/>
<dbReference type="WBParaSite" id="L893_g58.t1">
    <property type="protein sequence ID" value="L893_g58.t1"/>
    <property type="gene ID" value="L893_g58"/>
</dbReference>
<dbReference type="AlphaFoldDB" id="A0A1I8AHH8"/>
<sequence>MVRMTRRTRHRVYGPPAERKRLRREAAAAAVAGAEVSRRRPQVLAPAYDSSTATRRLMNHTELIIEPSSQPPLQLVEARRRRCERARRMDMVIPQTDRAKIPISNSDNWKEMSGSHPRTLEDSLQHHCFTLSQ</sequence>
<evidence type="ECO:0000313" key="1">
    <source>
        <dbReference type="Proteomes" id="UP000095287"/>
    </source>
</evidence>
<accession>A0A1I8AHH8</accession>
<organism evidence="1 2">
    <name type="scientific">Steinernema glaseri</name>
    <dbReference type="NCBI Taxonomy" id="37863"/>
    <lineage>
        <taxon>Eukaryota</taxon>
        <taxon>Metazoa</taxon>
        <taxon>Ecdysozoa</taxon>
        <taxon>Nematoda</taxon>
        <taxon>Chromadorea</taxon>
        <taxon>Rhabditida</taxon>
        <taxon>Tylenchina</taxon>
        <taxon>Panagrolaimomorpha</taxon>
        <taxon>Strongyloidoidea</taxon>
        <taxon>Steinernematidae</taxon>
        <taxon>Steinernema</taxon>
    </lineage>
</organism>
<name>A0A1I8AHH8_9BILA</name>
<reference evidence="2" key="1">
    <citation type="submission" date="2016-11" db="UniProtKB">
        <authorList>
            <consortium name="WormBaseParasite"/>
        </authorList>
    </citation>
    <scope>IDENTIFICATION</scope>
</reference>